<dbReference type="InterPro" id="IPR030394">
    <property type="entry name" value="G_HFLX_dom"/>
</dbReference>
<reference evidence="5 6" key="1">
    <citation type="journal article" date="2019" name="Plant Biotechnol. J.">
        <title>The red bayberry genome and genetic basis of sex determination.</title>
        <authorList>
            <person name="Jia H.M."/>
            <person name="Jia H.J."/>
            <person name="Cai Q.L."/>
            <person name="Wang Y."/>
            <person name="Zhao H.B."/>
            <person name="Yang W.F."/>
            <person name="Wang G.Y."/>
            <person name="Li Y.H."/>
            <person name="Zhan D.L."/>
            <person name="Shen Y.T."/>
            <person name="Niu Q.F."/>
            <person name="Chang L."/>
            <person name="Qiu J."/>
            <person name="Zhao L."/>
            <person name="Xie H.B."/>
            <person name="Fu W.Y."/>
            <person name="Jin J."/>
            <person name="Li X.W."/>
            <person name="Jiao Y."/>
            <person name="Zhou C.C."/>
            <person name="Tu T."/>
            <person name="Chai C.Y."/>
            <person name="Gao J.L."/>
            <person name="Fan L.J."/>
            <person name="van de Weg E."/>
            <person name="Wang J.Y."/>
            <person name="Gao Z.S."/>
        </authorList>
    </citation>
    <scope>NUCLEOTIDE SEQUENCE [LARGE SCALE GENOMIC DNA]</scope>
    <source>
        <tissue evidence="5">Leaves</tissue>
    </source>
</reference>
<dbReference type="InterPro" id="IPR016496">
    <property type="entry name" value="GTPase_HflX"/>
</dbReference>
<feature type="binding site" evidence="1">
    <location>
        <begin position="150"/>
        <end position="154"/>
    </location>
    <ligand>
        <name>GTP</name>
        <dbReference type="ChEBI" id="CHEBI:37565"/>
    </ligand>
</feature>
<dbReference type="SUPFAM" id="SSF52540">
    <property type="entry name" value="P-loop containing nucleoside triphosphate hydrolases"/>
    <property type="match status" value="1"/>
</dbReference>
<dbReference type="FunFam" id="3.40.50.300:FF:001888">
    <property type="entry name" value="GTP-binding protein chloroplastic"/>
    <property type="match status" value="1"/>
</dbReference>
<feature type="binding site" evidence="1">
    <location>
        <begin position="172"/>
        <end position="175"/>
    </location>
    <ligand>
        <name>GTP</name>
        <dbReference type="ChEBI" id="CHEBI:37565"/>
    </ligand>
</feature>
<dbReference type="CDD" id="cd01878">
    <property type="entry name" value="HflX"/>
    <property type="match status" value="1"/>
</dbReference>
<dbReference type="GO" id="GO:0043022">
    <property type="term" value="F:ribosome binding"/>
    <property type="evidence" value="ECO:0007669"/>
    <property type="project" value="TreeGrafter"/>
</dbReference>
<dbReference type="Pfam" id="PF01926">
    <property type="entry name" value="MMR_HSR1"/>
    <property type="match status" value="1"/>
</dbReference>
<dbReference type="NCBIfam" id="TIGR03156">
    <property type="entry name" value="GTP_HflX"/>
    <property type="match status" value="1"/>
</dbReference>
<dbReference type="Pfam" id="PF16360">
    <property type="entry name" value="GTP-bdg_M"/>
    <property type="match status" value="1"/>
</dbReference>
<keyword evidence="6" id="KW-1185">Reference proteome</keyword>
<dbReference type="InterPro" id="IPR027417">
    <property type="entry name" value="P-loop_NTPase"/>
</dbReference>
<proteinExistence type="predicted"/>
<evidence type="ECO:0000313" key="6">
    <source>
        <dbReference type="Proteomes" id="UP000516437"/>
    </source>
</evidence>
<keyword evidence="1" id="KW-0547">Nucleotide-binding</keyword>
<evidence type="ECO:0000256" key="3">
    <source>
        <dbReference type="SAM" id="MobiDB-lite"/>
    </source>
</evidence>
<organism evidence="5 6">
    <name type="scientific">Morella rubra</name>
    <name type="common">Chinese bayberry</name>
    <dbReference type="NCBI Taxonomy" id="262757"/>
    <lineage>
        <taxon>Eukaryota</taxon>
        <taxon>Viridiplantae</taxon>
        <taxon>Streptophyta</taxon>
        <taxon>Embryophyta</taxon>
        <taxon>Tracheophyta</taxon>
        <taxon>Spermatophyta</taxon>
        <taxon>Magnoliopsida</taxon>
        <taxon>eudicotyledons</taxon>
        <taxon>Gunneridae</taxon>
        <taxon>Pentapetalae</taxon>
        <taxon>rosids</taxon>
        <taxon>fabids</taxon>
        <taxon>Fagales</taxon>
        <taxon>Myricaceae</taxon>
        <taxon>Morella</taxon>
    </lineage>
</organism>
<feature type="binding site" evidence="2">
    <location>
        <position position="132"/>
    </location>
    <ligand>
        <name>Mg(2+)</name>
        <dbReference type="ChEBI" id="CHEBI:18420"/>
    </ligand>
</feature>
<comment type="cofactor">
    <cofactor evidence="2">
        <name>Mg(2+)</name>
        <dbReference type="ChEBI" id="CHEBI:18420"/>
    </cofactor>
</comment>
<dbReference type="AlphaFoldDB" id="A0A6A1UM06"/>
<keyword evidence="1" id="KW-0342">GTP-binding</keyword>
<evidence type="ECO:0000313" key="5">
    <source>
        <dbReference type="EMBL" id="KAB1201514.1"/>
    </source>
</evidence>
<feature type="region of interest" description="Disordered" evidence="3">
    <location>
        <begin position="248"/>
        <end position="277"/>
    </location>
</feature>
<dbReference type="OrthoDB" id="10268034at2759"/>
<dbReference type="GO" id="GO:0005525">
    <property type="term" value="F:GTP binding"/>
    <property type="evidence" value="ECO:0007669"/>
    <property type="project" value="UniProtKB-KW"/>
</dbReference>
<dbReference type="PROSITE" id="PS51705">
    <property type="entry name" value="G_HFLX"/>
    <property type="match status" value="1"/>
</dbReference>
<evidence type="ECO:0000256" key="2">
    <source>
        <dbReference type="PIRSR" id="PIRSR006809-2"/>
    </source>
</evidence>
<dbReference type="InterPro" id="IPR042108">
    <property type="entry name" value="GTPase_HflX_N_sf"/>
</dbReference>
<feature type="binding site" evidence="1">
    <location>
        <begin position="241"/>
        <end position="244"/>
    </location>
    <ligand>
        <name>GTP</name>
        <dbReference type="ChEBI" id="CHEBI:37565"/>
    </ligand>
</feature>
<dbReference type="GO" id="GO:0046872">
    <property type="term" value="F:metal ion binding"/>
    <property type="evidence" value="ECO:0007669"/>
    <property type="project" value="UniProtKB-KW"/>
</dbReference>
<dbReference type="GO" id="GO:0005737">
    <property type="term" value="C:cytoplasm"/>
    <property type="evidence" value="ECO:0007669"/>
    <property type="project" value="TreeGrafter"/>
</dbReference>
<evidence type="ECO:0000259" key="4">
    <source>
        <dbReference type="PROSITE" id="PS51705"/>
    </source>
</evidence>
<feature type="region of interest" description="Disordered" evidence="3">
    <location>
        <begin position="290"/>
        <end position="311"/>
    </location>
</feature>
<dbReference type="PANTHER" id="PTHR10229:SF8">
    <property type="entry name" value="GTPASE HFLX"/>
    <property type="match status" value="1"/>
</dbReference>
<feature type="binding site" evidence="1">
    <location>
        <begin position="125"/>
        <end position="132"/>
    </location>
    <ligand>
        <name>GTP</name>
        <dbReference type="ChEBI" id="CHEBI:37565"/>
    </ligand>
</feature>
<feature type="domain" description="Hflx-type G" evidence="4">
    <location>
        <begin position="119"/>
        <end position="383"/>
    </location>
</feature>
<dbReference type="Gene3D" id="3.40.50.300">
    <property type="entry name" value="P-loop containing nucleotide triphosphate hydrolases"/>
    <property type="match status" value="1"/>
</dbReference>
<feature type="binding site" evidence="2">
    <location>
        <position position="152"/>
    </location>
    <ligand>
        <name>Mg(2+)</name>
        <dbReference type="ChEBI" id="CHEBI:18420"/>
    </ligand>
</feature>
<name>A0A6A1UM06_9ROSI</name>
<dbReference type="PANTHER" id="PTHR10229">
    <property type="entry name" value="GTP-BINDING PROTEIN HFLX"/>
    <property type="match status" value="1"/>
</dbReference>
<dbReference type="EMBL" id="RXIC02000063">
    <property type="protein sequence ID" value="KAB1201514.1"/>
    <property type="molecule type" value="Genomic_DNA"/>
</dbReference>
<keyword evidence="2" id="KW-0460">Magnesium</keyword>
<protein>
    <recommendedName>
        <fullName evidence="4">Hflx-type G domain-containing protein</fullName>
    </recommendedName>
</protein>
<dbReference type="InterPro" id="IPR006073">
    <property type="entry name" value="GTP-bd"/>
</dbReference>
<dbReference type="Proteomes" id="UP000516437">
    <property type="component" value="Unassembled WGS sequence"/>
</dbReference>
<sequence>MGLIIEIFNAHAYTKEAKLQAELAALMYKKTRLVRVRGLDGRSTFGSPGETEVVSARGRGSGGRGFISGAGETELQLQRRRILERRNQLISQIQEVRRTRALQRASRKRHGVLYGQGLATVAVIGYTNAGKSTLVSELSDSDLYSDARLFATVDPKLRSVILPSGRKVLFSDTVGFISDLPVQLVDAFHATLEEVVEADLLVHVLDCTTPNLDEHRSTVLQVLQQLGVSEEKLQNMIEVWNKIDSQEVGSDDVEGLDDGEDGDCSGTSGEEDDETSDLSLAEPMVDYDDDNVSEQSQQGPAETIDDQPGDYSDGWLYEETSGEESVSGWARDDKKSEACKDCIVEKDLHPQGQPGPHVRTSAITGVGLQELLELIDEKLRMEDEKTKSEQVVEKGFFHRKWRPPRVDDAGVAVEH</sequence>
<comment type="caution">
    <text evidence="5">The sequence shown here is derived from an EMBL/GenBank/DDBJ whole genome shotgun (WGS) entry which is preliminary data.</text>
</comment>
<evidence type="ECO:0000256" key="1">
    <source>
        <dbReference type="PIRSR" id="PIRSR006809-1"/>
    </source>
</evidence>
<feature type="compositionally biased region" description="Acidic residues" evidence="3">
    <location>
        <begin position="249"/>
        <end position="276"/>
    </location>
</feature>
<dbReference type="Gene3D" id="3.40.50.11060">
    <property type="entry name" value="GTPase HflX, N-terminal domain"/>
    <property type="match status" value="1"/>
</dbReference>
<dbReference type="PIRSF" id="PIRSF006809">
    <property type="entry name" value="GTP-binding_hflX_prd"/>
    <property type="match status" value="1"/>
</dbReference>
<keyword evidence="2" id="KW-0479">Metal-binding</keyword>
<dbReference type="PRINTS" id="PR00326">
    <property type="entry name" value="GTP1OBG"/>
</dbReference>
<dbReference type="InterPro" id="IPR032305">
    <property type="entry name" value="GTP-bd_M"/>
</dbReference>
<gene>
    <name evidence="5" type="ORF">CJ030_MR0G003201</name>
</gene>
<accession>A0A6A1UM06</accession>